<sequence>MCPFGQCRPGQGSRPMGGEGTPGQACSAEVGGQANDHSDHQRVSEMTMVKDTVAALLPGIPMQDSSRTLQGVTGLPKAVTAEADLIFTIHPRSDVIHRTCVVNGLNFTGDLLGMELLQQLAFCLCFSAEPLAETAVVEPRSGRFLSATVSRFVPTNAHLALVEGSTSRLTVPRTLVAVHDRRSSVWVVNPYPKPRKVSPGTVIGYAEFLEPDEITPVGGDVAVLNTTPSNVDPLGDNDSPSEGEFLDDEFDNFDACLDFGYQDSEFFVFPDTPALDKAHQQDTSRMASAGGDTVTNQPAWTQLPLDHLTADQLEHHEPEPEPNPPDQPEDDPDLTTMDPRKMREQQIRDPTCNDLISWLEGHQALPQQRPPAIISSFEVEDGVLYHLREYSDRAVKQLYVPLHLQTQALHLAHCPPSATHPGALQTYQNLCNSWYFPNMLLQSREYVARCPVCQRRKGSAVRVPMQGHLPPEAPLVMVSADLMDLRSSSRGYQYVLSIIVTTPAFCSWSFFVTRQLKEFCQLSWITT</sequence>
<dbReference type="Proteomes" id="UP000283509">
    <property type="component" value="Unassembled WGS sequence"/>
</dbReference>
<name>A0A3R7QEA4_PENVA</name>
<feature type="region of interest" description="Disordered" evidence="2">
    <location>
        <begin position="1"/>
        <end position="40"/>
    </location>
</feature>
<dbReference type="InterPro" id="IPR041588">
    <property type="entry name" value="Integrase_H2C2"/>
</dbReference>
<dbReference type="InterPro" id="IPR050951">
    <property type="entry name" value="Retrovirus_Pol_polyprotein"/>
</dbReference>
<evidence type="ECO:0000256" key="2">
    <source>
        <dbReference type="SAM" id="MobiDB-lite"/>
    </source>
</evidence>
<feature type="domain" description="Integrase zinc-binding" evidence="3">
    <location>
        <begin position="400"/>
        <end position="458"/>
    </location>
</feature>
<reference evidence="4 5" key="2">
    <citation type="submission" date="2019-01" db="EMBL/GenBank/DDBJ databases">
        <title>The decoding of complex shrimp genome reveals the adaptation for benthos swimmer, frequently molting mechanism and breeding impact on genome.</title>
        <authorList>
            <person name="Sun Y."/>
            <person name="Gao Y."/>
            <person name="Yu Y."/>
        </authorList>
    </citation>
    <scope>NUCLEOTIDE SEQUENCE [LARGE SCALE GENOMIC DNA]</scope>
    <source>
        <tissue evidence="4">Muscle</tissue>
    </source>
</reference>
<evidence type="ECO:0000313" key="5">
    <source>
        <dbReference type="Proteomes" id="UP000283509"/>
    </source>
</evidence>
<reference evidence="4 5" key="1">
    <citation type="submission" date="2018-04" db="EMBL/GenBank/DDBJ databases">
        <authorList>
            <person name="Zhang X."/>
            <person name="Yuan J."/>
            <person name="Li F."/>
            <person name="Xiang J."/>
        </authorList>
    </citation>
    <scope>NUCLEOTIDE SEQUENCE [LARGE SCALE GENOMIC DNA]</scope>
    <source>
        <tissue evidence="4">Muscle</tissue>
    </source>
</reference>
<dbReference type="EMBL" id="QCYY01003212">
    <property type="protein sequence ID" value="ROT64667.1"/>
    <property type="molecule type" value="Genomic_DNA"/>
</dbReference>
<evidence type="ECO:0000259" key="3">
    <source>
        <dbReference type="Pfam" id="PF17921"/>
    </source>
</evidence>
<dbReference type="GO" id="GO:0003964">
    <property type="term" value="F:RNA-directed DNA polymerase activity"/>
    <property type="evidence" value="ECO:0007669"/>
    <property type="project" value="UniProtKB-EC"/>
</dbReference>
<dbReference type="EC" id="2.7.7.49" evidence="1"/>
<evidence type="ECO:0000256" key="1">
    <source>
        <dbReference type="ARBA" id="ARBA00012493"/>
    </source>
</evidence>
<accession>A0A3R7QEA4</accession>
<dbReference type="OrthoDB" id="6381414at2759"/>
<dbReference type="PANTHER" id="PTHR37984:SF15">
    <property type="entry name" value="INTEGRASE CATALYTIC DOMAIN-CONTAINING PROTEIN"/>
    <property type="match status" value="1"/>
</dbReference>
<gene>
    <name evidence="4" type="ORF">C7M84_017385</name>
</gene>
<dbReference type="AlphaFoldDB" id="A0A3R7QEA4"/>
<keyword evidence="5" id="KW-1185">Reference proteome</keyword>
<comment type="caution">
    <text evidence="4">The sequence shown here is derived from an EMBL/GenBank/DDBJ whole genome shotgun (WGS) entry which is preliminary data.</text>
</comment>
<protein>
    <recommendedName>
        <fullName evidence="1">RNA-directed DNA polymerase</fullName>
        <ecNumber evidence="1">2.7.7.49</ecNumber>
    </recommendedName>
</protein>
<proteinExistence type="predicted"/>
<feature type="region of interest" description="Disordered" evidence="2">
    <location>
        <begin position="278"/>
        <end position="298"/>
    </location>
</feature>
<dbReference type="FunFam" id="1.10.340.70:FF:000001">
    <property type="entry name" value="Retrovirus-related Pol polyprotein from transposon gypsy-like Protein"/>
    <property type="match status" value="1"/>
</dbReference>
<evidence type="ECO:0000313" key="4">
    <source>
        <dbReference type="EMBL" id="ROT64667.1"/>
    </source>
</evidence>
<dbReference type="PANTHER" id="PTHR37984">
    <property type="entry name" value="PROTEIN CBG26694"/>
    <property type="match status" value="1"/>
</dbReference>
<feature type="region of interest" description="Disordered" evidence="2">
    <location>
        <begin position="314"/>
        <end position="337"/>
    </location>
</feature>
<organism evidence="4 5">
    <name type="scientific">Penaeus vannamei</name>
    <name type="common">Whiteleg shrimp</name>
    <name type="synonym">Litopenaeus vannamei</name>
    <dbReference type="NCBI Taxonomy" id="6689"/>
    <lineage>
        <taxon>Eukaryota</taxon>
        <taxon>Metazoa</taxon>
        <taxon>Ecdysozoa</taxon>
        <taxon>Arthropoda</taxon>
        <taxon>Crustacea</taxon>
        <taxon>Multicrustacea</taxon>
        <taxon>Malacostraca</taxon>
        <taxon>Eumalacostraca</taxon>
        <taxon>Eucarida</taxon>
        <taxon>Decapoda</taxon>
        <taxon>Dendrobranchiata</taxon>
        <taxon>Penaeoidea</taxon>
        <taxon>Penaeidae</taxon>
        <taxon>Penaeus</taxon>
    </lineage>
</organism>
<dbReference type="Gene3D" id="1.10.340.70">
    <property type="match status" value="1"/>
</dbReference>
<dbReference type="Pfam" id="PF17921">
    <property type="entry name" value="Integrase_H2C2"/>
    <property type="match status" value="1"/>
</dbReference>